<evidence type="ECO:0000313" key="3">
    <source>
        <dbReference type="Proteomes" id="UP000694383"/>
    </source>
</evidence>
<reference evidence="2" key="2">
    <citation type="submission" date="2025-09" db="UniProtKB">
        <authorList>
            <consortium name="Ensembl"/>
        </authorList>
    </citation>
    <scope>IDENTIFICATION</scope>
</reference>
<dbReference type="Pfam" id="PF09004">
    <property type="entry name" value="ALKBH8_N"/>
    <property type="match status" value="1"/>
</dbReference>
<dbReference type="GO" id="GO:0016706">
    <property type="term" value="F:2-oxoglutarate-dependent dioxygenase activity"/>
    <property type="evidence" value="ECO:0007669"/>
    <property type="project" value="InterPro"/>
</dbReference>
<dbReference type="InterPro" id="IPR043502">
    <property type="entry name" value="DNA/RNA_pol_sf"/>
</dbReference>
<dbReference type="CDD" id="cd01650">
    <property type="entry name" value="RT_nLTR_like"/>
    <property type="match status" value="1"/>
</dbReference>
<dbReference type="PROSITE" id="PS50878">
    <property type="entry name" value="RT_POL"/>
    <property type="match status" value="1"/>
</dbReference>
<dbReference type="Pfam" id="PF00078">
    <property type="entry name" value="RVT_1"/>
    <property type="match status" value="1"/>
</dbReference>
<keyword evidence="3" id="KW-1185">Reference proteome</keyword>
<name>A0A8C8DHE5_9TELE</name>
<evidence type="ECO:0000313" key="2">
    <source>
        <dbReference type="Ensembl" id="ENSOSIP00000005324.1"/>
    </source>
</evidence>
<dbReference type="AlphaFoldDB" id="A0A8C8DHE5"/>
<feature type="domain" description="Reverse transcriptase" evidence="1">
    <location>
        <begin position="48"/>
        <end position="298"/>
    </location>
</feature>
<dbReference type="PANTHER" id="PTHR47510">
    <property type="entry name" value="REVERSE TRANSCRIPTASE DOMAIN-CONTAINING PROTEIN"/>
    <property type="match status" value="1"/>
</dbReference>
<reference evidence="2" key="1">
    <citation type="submission" date="2025-08" db="UniProtKB">
        <authorList>
            <consortium name="Ensembl"/>
        </authorList>
    </citation>
    <scope>IDENTIFICATION</scope>
</reference>
<dbReference type="Proteomes" id="UP000694383">
    <property type="component" value="Unplaced"/>
</dbReference>
<accession>A0A8C8DHE5</accession>
<dbReference type="InterPro" id="IPR015095">
    <property type="entry name" value="AlkB_hom8_N"/>
</dbReference>
<dbReference type="Ensembl" id="ENSOSIT00000005708.1">
    <property type="protein sequence ID" value="ENSOSIP00000005324.1"/>
    <property type="gene ID" value="ENSOSIG00000003674.1"/>
</dbReference>
<dbReference type="PANTHER" id="PTHR47510:SF3">
    <property type="entry name" value="ENDO_EXONUCLEASE_PHOSPHATASE DOMAIN-CONTAINING PROTEIN"/>
    <property type="match status" value="1"/>
</dbReference>
<dbReference type="GO" id="GO:0008168">
    <property type="term" value="F:methyltransferase activity"/>
    <property type="evidence" value="ECO:0007669"/>
    <property type="project" value="InterPro"/>
</dbReference>
<dbReference type="InterPro" id="IPR000477">
    <property type="entry name" value="RT_dom"/>
</dbReference>
<dbReference type="SUPFAM" id="SSF56672">
    <property type="entry name" value="DNA/RNA polymerases"/>
    <property type="match status" value="1"/>
</dbReference>
<sequence length="465" mass="52186">MTVTTDQVRRQLEKINQRKAPGPDGISPRILKSCAAQLSTVFQHLFNLSLSLMKVLVTWKTACLVPVPKKTAPSGPSDYRPVALTSHAAKVLERILLSHLRPLVKPSLDPLQFAYQPCLGVEDAVIYLLQSAHSHLDGGGGTVRVTFFDFSSAFNTIQPSLLGEKLQQMGVDGALVSWIIDYLSDRPKFVRLGGVLSDVVTSSVGAPQGTVLSPFLFTLYTSDFQYNSESELYSDDSAVVGCINGGREEEYRELVDKFVRWSGENNLLLNVEKTREMVMDFRRKPPASQPLSILGRNVAEAEEYKHLGVTIDNRLSWKSNSTAVYKKASSRLYFLRRLRSFNVCSKMLEIFYQSVVASTLFFSVVCWGGSIPARDSNRLNKLIRRAGSVIGCKMDTFESVMERITLNKLVSIMDNPEHPLHPVLDGQRSSFSNRLRQLRCHTNRFRRSFIPHPIGLYNLSSMCNR</sequence>
<evidence type="ECO:0000259" key="1">
    <source>
        <dbReference type="PROSITE" id="PS50878"/>
    </source>
</evidence>
<protein>
    <recommendedName>
        <fullName evidence="1">Reverse transcriptase domain-containing protein</fullName>
    </recommendedName>
</protein>
<proteinExistence type="predicted"/>
<dbReference type="GeneTree" id="ENSGT01120000271821"/>
<organism evidence="2 3">
    <name type="scientific">Oryzias sinensis</name>
    <name type="common">Chinese medaka</name>
    <dbReference type="NCBI Taxonomy" id="183150"/>
    <lineage>
        <taxon>Eukaryota</taxon>
        <taxon>Metazoa</taxon>
        <taxon>Chordata</taxon>
        <taxon>Craniata</taxon>
        <taxon>Vertebrata</taxon>
        <taxon>Euteleostomi</taxon>
        <taxon>Actinopterygii</taxon>
        <taxon>Neopterygii</taxon>
        <taxon>Teleostei</taxon>
        <taxon>Neoteleostei</taxon>
        <taxon>Acanthomorphata</taxon>
        <taxon>Ovalentaria</taxon>
        <taxon>Atherinomorphae</taxon>
        <taxon>Beloniformes</taxon>
        <taxon>Adrianichthyidae</taxon>
        <taxon>Oryziinae</taxon>
        <taxon>Oryzias</taxon>
    </lineage>
</organism>